<dbReference type="AlphaFoldDB" id="A0A9J6DS30"/>
<proteinExistence type="predicted"/>
<dbReference type="InterPro" id="IPR013642">
    <property type="entry name" value="CLCA_N"/>
</dbReference>
<evidence type="ECO:0000313" key="3">
    <source>
        <dbReference type="Proteomes" id="UP000821866"/>
    </source>
</evidence>
<sequence length="310" mass="33901">MSCLVLYTMQPLFTTGVLLRAASLSLHRATGGRVHLASVTLAIPRHWPRRPGVKQVPYDPLSKADIRIVDDGPGSLWPQLQAPVAQRVAACGQPGERVMFPMAALPMDSSSSYQLAREWARYRYGVLGEFAATGDVWYAEDACNGTFPAACTNSSENASGGERWGDKPCDPMSAWQLITGSDDFKGLRSRNDNEPIVTTFRQIQQNESIGRHLIMVFDVSDTDKDDVTVTKLKETVAFVLVDKLAQGALVSLVYFFNGSSFHAGPMTLIKASKTDITRLVLLAPMQGPTCTLCALRMTLQVGKFTETLPN</sequence>
<feature type="domain" description="Calcium-activated chloride channel N-terminal" evidence="1">
    <location>
        <begin position="19"/>
        <end position="135"/>
    </location>
</feature>
<reference evidence="2" key="2">
    <citation type="submission" date="2021-09" db="EMBL/GenBank/DDBJ databases">
        <authorList>
            <person name="Jia N."/>
            <person name="Wang J."/>
            <person name="Shi W."/>
            <person name="Du L."/>
            <person name="Sun Y."/>
            <person name="Zhan W."/>
            <person name="Jiang J."/>
            <person name="Wang Q."/>
            <person name="Zhang B."/>
            <person name="Ji P."/>
            <person name="Sakyi L.B."/>
            <person name="Cui X."/>
            <person name="Yuan T."/>
            <person name="Jiang B."/>
            <person name="Yang W."/>
            <person name="Lam T.T.-Y."/>
            <person name="Chang Q."/>
            <person name="Ding S."/>
            <person name="Wang X."/>
            <person name="Zhu J."/>
            <person name="Ruan X."/>
            <person name="Zhao L."/>
            <person name="Wei J."/>
            <person name="Que T."/>
            <person name="Du C."/>
            <person name="Cheng J."/>
            <person name="Dai P."/>
            <person name="Han X."/>
            <person name="Huang E."/>
            <person name="Gao Y."/>
            <person name="Liu J."/>
            <person name="Shao H."/>
            <person name="Ye R."/>
            <person name="Li L."/>
            <person name="Wei W."/>
            <person name="Wang X."/>
            <person name="Wang C."/>
            <person name="Huo Q."/>
            <person name="Li W."/>
            <person name="Guo W."/>
            <person name="Chen H."/>
            <person name="Chen S."/>
            <person name="Zhou L."/>
            <person name="Zhou L."/>
            <person name="Ni X."/>
            <person name="Tian J."/>
            <person name="Zhou Y."/>
            <person name="Sheng Y."/>
            <person name="Liu T."/>
            <person name="Pan Y."/>
            <person name="Xia L."/>
            <person name="Li J."/>
            <person name="Zhao F."/>
            <person name="Cao W."/>
        </authorList>
    </citation>
    <scope>NUCLEOTIDE SEQUENCE</scope>
    <source>
        <strain evidence="2">Rmic-2018</strain>
        <tissue evidence="2">Larvae</tissue>
    </source>
</reference>
<gene>
    <name evidence="2" type="ORF">HPB51_000395</name>
</gene>
<accession>A0A9J6DS30</accession>
<comment type="caution">
    <text evidence="2">The sequence shown here is derived from an EMBL/GenBank/DDBJ whole genome shotgun (WGS) entry which is preliminary data.</text>
</comment>
<dbReference type="Pfam" id="PF08434">
    <property type="entry name" value="CLCA"/>
    <property type="match status" value="1"/>
</dbReference>
<evidence type="ECO:0000313" key="2">
    <source>
        <dbReference type="EMBL" id="KAH8024664.1"/>
    </source>
</evidence>
<keyword evidence="3" id="KW-1185">Reference proteome</keyword>
<evidence type="ECO:0000259" key="1">
    <source>
        <dbReference type="Pfam" id="PF08434"/>
    </source>
</evidence>
<reference evidence="2" key="1">
    <citation type="journal article" date="2020" name="Cell">
        <title>Large-Scale Comparative Analyses of Tick Genomes Elucidate Their Genetic Diversity and Vector Capacities.</title>
        <authorList>
            <consortium name="Tick Genome and Microbiome Consortium (TIGMIC)"/>
            <person name="Jia N."/>
            <person name="Wang J."/>
            <person name="Shi W."/>
            <person name="Du L."/>
            <person name="Sun Y."/>
            <person name="Zhan W."/>
            <person name="Jiang J.F."/>
            <person name="Wang Q."/>
            <person name="Zhang B."/>
            <person name="Ji P."/>
            <person name="Bell-Sakyi L."/>
            <person name="Cui X.M."/>
            <person name="Yuan T.T."/>
            <person name="Jiang B.G."/>
            <person name="Yang W.F."/>
            <person name="Lam T.T."/>
            <person name="Chang Q.C."/>
            <person name="Ding S.J."/>
            <person name="Wang X.J."/>
            <person name="Zhu J.G."/>
            <person name="Ruan X.D."/>
            <person name="Zhao L."/>
            <person name="Wei J.T."/>
            <person name="Ye R.Z."/>
            <person name="Que T.C."/>
            <person name="Du C.H."/>
            <person name="Zhou Y.H."/>
            <person name="Cheng J.X."/>
            <person name="Dai P.F."/>
            <person name="Guo W.B."/>
            <person name="Han X.H."/>
            <person name="Huang E.J."/>
            <person name="Li L.F."/>
            <person name="Wei W."/>
            <person name="Gao Y.C."/>
            <person name="Liu J.Z."/>
            <person name="Shao H.Z."/>
            <person name="Wang X."/>
            <person name="Wang C.C."/>
            <person name="Yang T.C."/>
            <person name="Huo Q.B."/>
            <person name="Li W."/>
            <person name="Chen H.Y."/>
            <person name="Chen S.E."/>
            <person name="Zhou L.G."/>
            <person name="Ni X.B."/>
            <person name="Tian J.H."/>
            <person name="Sheng Y."/>
            <person name="Liu T."/>
            <person name="Pan Y.S."/>
            <person name="Xia L.Y."/>
            <person name="Li J."/>
            <person name="Zhao F."/>
            <person name="Cao W.C."/>
        </authorList>
    </citation>
    <scope>NUCLEOTIDE SEQUENCE</scope>
    <source>
        <strain evidence="2">Rmic-2018</strain>
    </source>
</reference>
<dbReference type="VEuPathDB" id="VectorBase:LOC119164852"/>
<protein>
    <recommendedName>
        <fullName evidence="1">Calcium-activated chloride channel N-terminal domain-containing protein</fullName>
    </recommendedName>
</protein>
<name>A0A9J6DS30_RHIMP</name>
<dbReference type="EMBL" id="JABSTU010000007">
    <property type="protein sequence ID" value="KAH8024664.1"/>
    <property type="molecule type" value="Genomic_DNA"/>
</dbReference>
<dbReference type="Proteomes" id="UP000821866">
    <property type="component" value="Unassembled WGS sequence"/>
</dbReference>
<organism evidence="2 3">
    <name type="scientific">Rhipicephalus microplus</name>
    <name type="common">Cattle tick</name>
    <name type="synonym">Boophilus microplus</name>
    <dbReference type="NCBI Taxonomy" id="6941"/>
    <lineage>
        <taxon>Eukaryota</taxon>
        <taxon>Metazoa</taxon>
        <taxon>Ecdysozoa</taxon>
        <taxon>Arthropoda</taxon>
        <taxon>Chelicerata</taxon>
        <taxon>Arachnida</taxon>
        <taxon>Acari</taxon>
        <taxon>Parasitiformes</taxon>
        <taxon>Ixodida</taxon>
        <taxon>Ixodoidea</taxon>
        <taxon>Ixodidae</taxon>
        <taxon>Rhipicephalinae</taxon>
        <taxon>Rhipicephalus</taxon>
        <taxon>Boophilus</taxon>
    </lineage>
</organism>